<organism evidence="1 2">
    <name type="scientific">Acinetobacter chinensis</name>
    <dbReference type="NCBI Taxonomy" id="2004650"/>
    <lineage>
        <taxon>Bacteria</taxon>
        <taxon>Pseudomonadati</taxon>
        <taxon>Pseudomonadota</taxon>
        <taxon>Gammaproteobacteria</taxon>
        <taxon>Moraxellales</taxon>
        <taxon>Moraxellaceae</taxon>
        <taxon>Acinetobacter</taxon>
    </lineage>
</organism>
<gene>
    <name evidence="1" type="ORF">QR674_08935</name>
</gene>
<sequence>MRSLLTVFLLGSALLLSGCNDDNDQAQVNPPVVKPEPGCKIHCAP</sequence>
<comment type="caution">
    <text evidence="1">The sequence shown here is derived from an EMBL/GenBank/DDBJ whole genome shotgun (WGS) entry which is preliminary data.</text>
</comment>
<evidence type="ECO:0008006" key="3">
    <source>
        <dbReference type="Google" id="ProtNLM"/>
    </source>
</evidence>
<evidence type="ECO:0000313" key="1">
    <source>
        <dbReference type="EMBL" id="MDV2469110.1"/>
    </source>
</evidence>
<accession>A0ABU3WFE0</accession>
<reference evidence="1 2" key="1">
    <citation type="submission" date="2023-06" db="EMBL/GenBank/DDBJ databases">
        <title>Genomic Analysis of Acinetobacter Strains Recovered from South Australian Aquatic Samples provides Insights into the Circulation of Antibiotic Resistance determinants in the Environment.</title>
        <authorList>
            <person name="Tobin L."/>
            <person name="Jarocki V.M."/>
            <person name="Kenyon J."/>
            <person name="Drigo B."/>
            <person name="Donner E."/>
            <person name="Djordjevic S.P."/>
            <person name="Hamidian M."/>
        </authorList>
    </citation>
    <scope>NUCLEOTIDE SEQUENCE [LARGE SCALE GENOMIC DNA]</scope>
    <source>
        <strain evidence="1 2">SAAc652</strain>
    </source>
</reference>
<keyword evidence="2" id="KW-1185">Reference proteome</keyword>
<dbReference type="RefSeq" id="WP_160117081.1">
    <property type="nucleotide sequence ID" value="NZ_CP032134.1"/>
</dbReference>
<dbReference type="PROSITE" id="PS51257">
    <property type="entry name" value="PROKAR_LIPOPROTEIN"/>
    <property type="match status" value="1"/>
</dbReference>
<proteinExistence type="predicted"/>
<dbReference type="EMBL" id="JASVDY010000003">
    <property type="protein sequence ID" value="MDV2469110.1"/>
    <property type="molecule type" value="Genomic_DNA"/>
</dbReference>
<evidence type="ECO:0000313" key="2">
    <source>
        <dbReference type="Proteomes" id="UP001278188"/>
    </source>
</evidence>
<name>A0ABU3WFE0_9GAMM</name>
<dbReference type="Proteomes" id="UP001278188">
    <property type="component" value="Unassembled WGS sequence"/>
</dbReference>
<protein>
    <recommendedName>
        <fullName evidence="3">Lipoprotein</fullName>
    </recommendedName>
</protein>